<evidence type="ECO:0000259" key="7">
    <source>
        <dbReference type="Pfam" id="PF04024"/>
    </source>
</evidence>
<sequence>MEPKKRLYRSRDSRMLCGVCGGVAEYFNIDPTIVRLAYVLFSCASFGTGVLAYFIAAVIMPDQVE</sequence>
<evidence type="ECO:0000313" key="9">
    <source>
        <dbReference type="Proteomes" id="UP000779049"/>
    </source>
</evidence>
<keyword evidence="4 6" id="KW-1133">Transmembrane helix</keyword>
<keyword evidence="9" id="KW-1185">Reference proteome</keyword>
<feature type="transmembrane region" description="Helical" evidence="6">
    <location>
        <begin position="36"/>
        <end position="60"/>
    </location>
</feature>
<proteinExistence type="predicted"/>
<accession>A0ABS7L7Z5</accession>
<dbReference type="InterPro" id="IPR007168">
    <property type="entry name" value="Phageshock_PspC_N"/>
</dbReference>
<dbReference type="RefSeq" id="WP_087202840.1">
    <property type="nucleotide sequence ID" value="NZ_CP173660.1"/>
</dbReference>
<evidence type="ECO:0000256" key="5">
    <source>
        <dbReference type="ARBA" id="ARBA00023136"/>
    </source>
</evidence>
<evidence type="ECO:0000256" key="6">
    <source>
        <dbReference type="SAM" id="Phobius"/>
    </source>
</evidence>
<evidence type="ECO:0000256" key="1">
    <source>
        <dbReference type="ARBA" id="ARBA00004162"/>
    </source>
</evidence>
<dbReference type="PANTHER" id="PTHR33885">
    <property type="entry name" value="PHAGE SHOCK PROTEIN C"/>
    <property type="match status" value="1"/>
</dbReference>
<dbReference type="Pfam" id="PF04024">
    <property type="entry name" value="PspC"/>
    <property type="match status" value="1"/>
</dbReference>
<evidence type="ECO:0000313" key="8">
    <source>
        <dbReference type="EMBL" id="MBY0759218.1"/>
    </source>
</evidence>
<reference evidence="8 9" key="1">
    <citation type="journal article" date="2020" name="New Microbes New Infect">
        <title>Sellimonas caecigallum sp. nov., description and genome sequence of a new member of the Sellimonas genus isolated from the cecum of feral chicken.</title>
        <authorList>
            <person name="Wongkuna S."/>
            <person name="Ghimire S."/>
            <person name="Antony L."/>
            <person name="Chankhamhaengdecha S."/>
            <person name="Janvilisri T."/>
            <person name="Scaria J."/>
        </authorList>
    </citation>
    <scope>NUCLEOTIDE SEQUENCE [LARGE SCALE GENOMIC DNA]</scope>
    <source>
        <strain evidence="8 9">SW451</strain>
    </source>
</reference>
<comment type="subcellular location">
    <subcellularLocation>
        <location evidence="1">Cell membrane</location>
        <topology evidence="1">Single-pass membrane protein</topology>
    </subcellularLocation>
</comment>
<protein>
    <submittedName>
        <fullName evidence="8">PspC domain-containing protein</fullName>
    </submittedName>
</protein>
<keyword evidence="3 6" id="KW-0812">Transmembrane</keyword>
<feature type="domain" description="Phage shock protein PspC N-terminal" evidence="7">
    <location>
        <begin position="5"/>
        <end position="62"/>
    </location>
</feature>
<organism evidence="8 9">
    <name type="scientific">Sellimonas caecigallum</name>
    <dbReference type="NCBI Taxonomy" id="2592333"/>
    <lineage>
        <taxon>Bacteria</taxon>
        <taxon>Bacillati</taxon>
        <taxon>Bacillota</taxon>
        <taxon>Clostridia</taxon>
        <taxon>Lachnospirales</taxon>
        <taxon>Lachnospiraceae</taxon>
        <taxon>Sellimonas</taxon>
    </lineage>
</organism>
<evidence type="ECO:0000256" key="3">
    <source>
        <dbReference type="ARBA" id="ARBA00022692"/>
    </source>
</evidence>
<keyword evidence="5 6" id="KW-0472">Membrane</keyword>
<comment type="caution">
    <text evidence="8">The sequence shown here is derived from an EMBL/GenBank/DDBJ whole genome shotgun (WGS) entry which is preliminary data.</text>
</comment>
<dbReference type="InterPro" id="IPR052027">
    <property type="entry name" value="PspC"/>
</dbReference>
<dbReference type="EMBL" id="VIRV01000012">
    <property type="protein sequence ID" value="MBY0759218.1"/>
    <property type="molecule type" value="Genomic_DNA"/>
</dbReference>
<dbReference type="Proteomes" id="UP000779049">
    <property type="component" value="Unassembled WGS sequence"/>
</dbReference>
<evidence type="ECO:0000256" key="2">
    <source>
        <dbReference type="ARBA" id="ARBA00022475"/>
    </source>
</evidence>
<keyword evidence="2" id="KW-1003">Cell membrane</keyword>
<gene>
    <name evidence="8" type="ORF">FLB61_08990</name>
</gene>
<evidence type="ECO:0000256" key="4">
    <source>
        <dbReference type="ARBA" id="ARBA00022989"/>
    </source>
</evidence>
<dbReference type="PANTHER" id="PTHR33885:SF3">
    <property type="entry name" value="PHAGE SHOCK PROTEIN C"/>
    <property type="match status" value="1"/>
</dbReference>
<name>A0ABS7L7Z5_9FIRM</name>